<keyword evidence="2 3" id="KW-0040">ANK repeat</keyword>
<feature type="coiled-coil region" evidence="4">
    <location>
        <begin position="670"/>
        <end position="705"/>
    </location>
</feature>
<name>A0ABR0JTG7_9EURO</name>
<feature type="repeat" description="ANK" evidence="3">
    <location>
        <begin position="308"/>
        <end position="340"/>
    </location>
</feature>
<proteinExistence type="predicted"/>
<reference evidence="6 7" key="1">
    <citation type="submission" date="2023-08" db="EMBL/GenBank/DDBJ databases">
        <title>Black Yeasts Isolated from many extreme environments.</title>
        <authorList>
            <person name="Coleine C."/>
            <person name="Stajich J.E."/>
            <person name="Selbmann L."/>
        </authorList>
    </citation>
    <scope>NUCLEOTIDE SEQUENCE [LARGE SCALE GENOMIC DNA]</scope>
    <source>
        <strain evidence="6 7">CCFEE 5885</strain>
    </source>
</reference>
<feature type="repeat" description="ANK" evidence="3">
    <location>
        <begin position="341"/>
        <end position="373"/>
    </location>
</feature>
<dbReference type="InterPro" id="IPR002110">
    <property type="entry name" value="Ankyrin_rpt"/>
</dbReference>
<feature type="region of interest" description="Disordered" evidence="5">
    <location>
        <begin position="739"/>
        <end position="804"/>
    </location>
</feature>
<comment type="caution">
    <text evidence="6">The sequence shown here is derived from an EMBL/GenBank/DDBJ whole genome shotgun (WGS) entry which is preliminary data.</text>
</comment>
<keyword evidence="4" id="KW-0175">Coiled coil</keyword>
<feature type="compositionally biased region" description="Low complexity" evidence="5">
    <location>
        <begin position="231"/>
        <end position="252"/>
    </location>
</feature>
<evidence type="ECO:0000256" key="5">
    <source>
        <dbReference type="SAM" id="MobiDB-lite"/>
    </source>
</evidence>
<dbReference type="EMBL" id="JAVRRG010000366">
    <property type="protein sequence ID" value="KAK5071363.1"/>
    <property type="molecule type" value="Genomic_DNA"/>
</dbReference>
<evidence type="ECO:0000313" key="6">
    <source>
        <dbReference type="EMBL" id="KAK5071363.1"/>
    </source>
</evidence>
<evidence type="ECO:0000256" key="1">
    <source>
        <dbReference type="ARBA" id="ARBA00022737"/>
    </source>
</evidence>
<evidence type="ECO:0000313" key="7">
    <source>
        <dbReference type="Proteomes" id="UP001345013"/>
    </source>
</evidence>
<feature type="region of interest" description="Disordered" evidence="5">
    <location>
        <begin position="217"/>
        <end position="256"/>
    </location>
</feature>
<dbReference type="PANTHER" id="PTHR24171">
    <property type="entry name" value="ANKYRIN REPEAT DOMAIN-CONTAINING PROTEIN 39-RELATED"/>
    <property type="match status" value="1"/>
</dbReference>
<dbReference type="PROSITE" id="PS50297">
    <property type="entry name" value="ANK_REP_REGION"/>
    <property type="match status" value="1"/>
</dbReference>
<dbReference type="InterPro" id="IPR036770">
    <property type="entry name" value="Ankyrin_rpt-contain_sf"/>
</dbReference>
<dbReference type="PROSITE" id="PS50088">
    <property type="entry name" value="ANK_REPEAT"/>
    <property type="match status" value="3"/>
</dbReference>
<dbReference type="SUPFAM" id="SSF48403">
    <property type="entry name" value="Ankyrin repeat"/>
    <property type="match status" value="1"/>
</dbReference>
<keyword evidence="1" id="KW-0677">Repeat</keyword>
<sequence length="804" mass="90199">MEPLSITASCLSIAKGAGTVGLPVSKLIDKYRDLPEVLQSLKQQLKLSEHYTNRLGNYLADEPLSFTREELDTLLESLSECGNVFAKIKTDVDRIASGQAKPSFWKKSKFLWNEESLQGSTEHLRAQLDAQFRLITIIQLPAHQRSAKRMDPETCSIFSQARIAASISSRPYNASILPAVNEECDAPGRSYEEDLAESKPYEEEYIKLMKKRRERSDCIETPLSPTGSGDSNSSQTLLPSPSSLPSVGSRRSLSGEKKSPLGFKWSMLNLKENKPLASAMIFAAASGDIDKVVECLQDGASIDGRDQLKRSALCRAAGGGHLSTVELLIRKGAKIDQADCNDSTALIEACKGGYADVVERLLASGAAPHKKDKDGSFPLWHALTNRRAEAVDVLLRFGATCSKHNDKHLYLMAQELSIAISEDNPALVKILLLHDNWSSTENLQELLLRAIGQASSVAMLNCLLDAGILPDWICTSFTDEPVSESILVMPPRSYITPLFECIIGGSSSSVFPLVQAGASIDKPRSCYDEAVCPFKFDTEADLASSFGADTPLQYATRLCKVDMVRELLVAGADVDIARSGPVYECSGAIFARSSVPWTALGIAMACHHAFTSNSRCDYTHGTSWFCDPHFTRKKRFSLDKASKKIKDILLESGADPGKGEACLHEYISIVASHHERLEQLRLQRAEEDQERRERLWREEEELRREEEEKLWREEEELQQEWQKQLEEETLARQMQQSIRLEHEKVKGQMSEERRARTDRERRSKQERELLSSDEGEGRWRQQRERREAEAENESRHWYFENFAS</sequence>
<gene>
    <name evidence="6" type="ORF">LTR24_010586</name>
</gene>
<accession>A0ABR0JTG7</accession>
<dbReference type="Pfam" id="PF00023">
    <property type="entry name" value="Ank"/>
    <property type="match status" value="1"/>
</dbReference>
<dbReference type="Proteomes" id="UP001345013">
    <property type="component" value="Unassembled WGS sequence"/>
</dbReference>
<feature type="repeat" description="ANK" evidence="3">
    <location>
        <begin position="547"/>
        <end position="579"/>
    </location>
</feature>
<keyword evidence="7" id="KW-1185">Reference proteome</keyword>
<evidence type="ECO:0000256" key="2">
    <source>
        <dbReference type="ARBA" id="ARBA00023043"/>
    </source>
</evidence>
<feature type="compositionally biased region" description="Basic and acidic residues" evidence="5">
    <location>
        <begin position="739"/>
        <end position="798"/>
    </location>
</feature>
<evidence type="ECO:0000256" key="3">
    <source>
        <dbReference type="PROSITE-ProRule" id="PRU00023"/>
    </source>
</evidence>
<protein>
    <submittedName>
        <fullName evidence="6">Uncharacterized protein</fullName>
    </submittedName>
</protein>
<evidence type="ECO:0000256" key="4">
    <source>
        <dbReference type="SAM" id="Coils"/>
    </source>
</evidence>
<dbReference type="SMART" id="SM00248">
    <property type="entry name" value="ANK"/>
    <property type="match status" value="6"/>
</dbReference>
<organism evidence="6 7">
    <name type="scientific">Lithohypha guttulata</name>
    <dbReference type="NCBI Taxonomy" id="1690604"/>
    <lineage>
        <taxon>Eukaryota</taxon>
        <taxon>Fungi</taxon>
        <taxon>Dikarya</taxon>
        <taxon>Ascomycota</taxon>
        <taxon>Pezizomycotina</taxon>
        <taxon>Eurotiomycetes</taxon>
        <taxon>Chaetothyriomycetidae</taxon>
        <taxon>Chaetothyriales</taxon>
        <taxon>Trichomeriaceae</taxon>
        <taxon>Lithohypha</taxon>
    </lineage>
</organism>
<dbReference type="Gene3D" id="1.25.40.20">
    <property type="entry name" value="Ankyrin repeat-containing domain"/>
    <property type="match status" value="2"/>
</dbReference>
<dbReference type="Pfam" id="PF12796">
    <property type="entry name" value="Ank_2"/>
    <property type="match status" value="1"/>
</dbReference>